<accession>X1GJD6</accession>
<keyword evidence="1" id="KW-0472">Membrane</keyword>
<organism evidence="2">
    <name type="scientific">marine sediment metagenome</name>
    <dbReference type="NCBI Taxonomy" id="412755"/>
    <lineage>
        <taxon>unclassified sequences</taxon>
        <taxon>metagenomes</taxon>
        <taxon>ecological metagenomes</taxon>
    </lineage>
</organism>
<sequence length="81" mass="9106">MAQASQRKKRLSGLLITILGILVFALMVMFFFNEQKVFYKSNTLLERGSTFLQAGNLDAAEEAFKKALAIEPDSSRAHLRL</sequence>
<feature type="transmembrane region" description="Helical" evidence="1">
    <location>
        <begin position="12"/>
        <end position="32"/>
    </location>
</feature>
<dbReference type="PROSITE" id="PS50293">
    <property type="entry name" value="TPR_REGION"/>
    <property type="match status" value="1"/>
</dbReference>
<evidence type="ECO:0000256" key="1">
    <source>
        <dbReference type="SAM" id="Phobius"/>
    </source>
</evidence>
<dbReference type="EMBL" id="BARU01013106">
    <property type="protein sequence ID" value="GAH33113.1"/>
    <property type="molecule type" value="Genomic_DNA"/>
</dbReference>
<dbReference type="SMART" id="SM00028">
    <property type="entry name" value="TPR"/>
    <property type="match status" value="1"/>
</dbReference>
<dbReference type="PROSITE" id="PS50005">
    <property type="entry name" value="TPR"/>
    <property type="match status" value="1"/>
</dbReference>
<protein>
    <submittedName>
        <fullName evidence="2">Uncharacterized protein</fullName>
    </submittedName>
</protein>
<evidence type="ECO:0000313" key="2">
    <source>
        <dbReference type="EMBL" id="GAH33113.1"/>
    </source>
</evidence>
<keyword evidence="1" id="KW-1133">Transmembrane helix</keyword>
<feature type="non-terminal residue" evidence="2">
    <location>
        <position position="81"/>
    </location>
</feature>
<dbReference type="InterPro" id="IPR011990">
    <property type="entry name" value="TPR-like_helical_dom_sf"/>
</dbReference>
<proteinExistence type="predicted"/>
<dbReference type="AlphaFoldDB" id="X1GJD6"/>
<reference evidence="2" key="1">
    <citation type="journal article" date="2014" name="Front. Microbiol.">
        <title>High frequency of phylogenetically diverse reductive dehalogenase-homologous genes in deep subseafloor sedimentary metagenomes.</title>
        <authorList>
            <person name="Kawai M."/>
            <person name="Futagami T."/>
            <person name="Toyoda A."/>
            <person name="Takaki Y."/>
            <person name="Nishi S."/>
            <person name="Hori S."/>
            <person name="Arai W."/>
            <person name="Tsubouchi T."/>
            <person name="Morono Y."/>
            <person name="Uchiyama I."/>
            <person name="Ito T."/>
            <person name="Fujiyama A."/>
            <person name="Inagaki F."/>
            <person name="Takami H."/>
        </authorList>
    </citation>
    <scope>NUCLEOTIDE SEQUENCE</scope>
    <source>
        <strain evidence="2">Expedition CK06-06</strain>
    </source>
</reference>
<dbReference type="InterPro" id="IPR019734">
    <property type="entry name" value="TPR_rpt"/>
</dbReference>
<dbReference type="Gene3D" id="1.25.40.10">
    <property type="entry name" value="Tetratricopeptide repeat domain"/>
    <property type="match status" value="1"/>
</dbReference>
<name>X1GJD6_9ZZZZ</name>
<gene>
    <name evidence="2" type="ORF">S03H2_23848</name>
</gene>
<comment type="caution">
    <text evidence="2">The sequence shown here is derived from an EMBL/GenBank/DDBJ whole genome shotgun (WGS) entry which is preliminary data.</text>
</comment>
<keyword evidence="1" id="KW-0812">Transmembrane</keyword>
<dbReference type="SUPFAM" id="SSF48452">
    <property type="entry name" value="TPR-like"/>
    <property type="match status" value="1"/>
</dbReference>
<dbReference type="Pfam" id="PF00515">
    <property type="entry name" value="TPR_1"/>
    <property type="match status" value="1"/>
</dbReference>